<proteinExistence type="predicted"/>
<reference evidence="2" key="1">
    <citation type="journal article" date="2019" name="Int. J. Syst. Evol. Microbiol.">
        <title>The Global Catalogue of Microorganisms (GCM) 10K type strain sequencing project: providing services to taxonomists for standard genome sequencing and annotation.</title>
        <authorList>
            <consortium name="The Broad Institute Genomics Platform"/>
            <consortium name="The Broad Institute Genome Sequencing Center for Infectious Disease"/>
            <person name="Wu L."/>
            <person name="Ma J."/>
        </authorList>
    </citation>
    <scope>NUCLEOTIDE SEQUENCE [LARGE SCALE GENOMIC DNA]</scope>
    <source>
        <strain evidence="2">JCM 14902</strain>
    </source>
</reference>
<dbReference type="EMBL" id="BAAAOH010000001">
    <property type="protein sequence ID" value="GAA1974682.1"/>
    <property type="molecule type" value="Genomic_DNA"/>
</dbReference>
<evidence type="ECO:0008006" key="3">
    <source>
        <dbReference type="Google" id="ProtNLM"/>
    </source>
</evidence>
<evidence type="ECO:0000313" key="2">
    <source>
        <dbReference type="Proteomes" id="UP001500326"/>
    </source>
</evidence>
<dbReference type="RefSeq" id="WP_344058066.1">
    <property type="nucleotide sequence ID" value="NZ_BAAAOH010000001.1"/>
</dbReference>
<dbReference type="Proteomes" id="UP001500326">
    <property type="component" value="Unassembled WGS sequence"/>
</dbReference>
<protein>
    <recommendedName>
        <fullName evidence="3">HNH endonuclease</fullName>
    </recommendedName>
</protein>
<evidence type="ECO:0000313" key="1">
    <source>
        <dbReference type="EMBL" id="GAA1974682.1"/>
    </source>
</evidence>
<comment type="caution">
    <text evidence="1">The sequence shown here is derived from an EMBL/GenBank/DDBJ whole genome shotgun (WGS) entry which is preliminary data.</text>
</comment>
<gene>
    <name evidence="1" type="ORF">GCM10009777_04220</name>
</gene>
<accession>A0ABP5D6F9</accession>
<organism evidence="1 2">
    <name type="scientific">Microbacterium pumilum</name>
    <dbReference type="NCBI Taxonomy" id="344165"/>
    <lineage>
        <taxon>Bacteria</taxon>
        <taxon>Bacillati</taxon>
        <taxon>Actinomycetota</taxon>
        <taxon>Actinomycetes</taxon>
        <taxon>Micrococcales</taxon>
        <taxon>Microbacteriaceae</taxon>
        <taxon>Microbacterium</taxon>
    </lineage>
</organism>
<keyword evidence="2" id="KW-1185">Reference proteome</keyword>
<sequence length="108" mass="12128">MPVWRCHIDHTVDAALGGATCEPNLAHLCVGHHVLKHASEWQVLQLAGGVLEWTSPTGRVYIDRPEPTLRFVTDLVDPPVRHLLHVWRTAPPDDPVWTSREYGSPPPF</sequence>
<name>A0ABP5D6F9_9MICO</name>